<gene>
    <name evidence="3" type="ORF">GGG17_06645</name>
</gene>
<evidence type="ECO:0000259" key="2">
    <source>
        <dbReference type="PROSITE" id="PS51782"/>
    </source>
</evidence>
<dbReference type="EMBL" id="WLVL01000023">
    <property type="protein sequence ID" value="MTB71651.1"/>
    <property type="molecule type" value="Genomic_DNA"/>
</dbReference>
<proteinExistence type="predicted"/>
<accession>A0A6I3ITM3</accession>
<evidence type="ECO:0000256" key="1">
    <source>
        <dbReference type="SAM" id="Phobius"/>
    </source>
</evidence>
<keyword evidence="1" id="KW-0472">Membrane</keyword>
<evidence type="ECO:0000313" key="3">
    <source>
        <dbReference type="EMBL" id="MTB71651.1"/>
    </source>
</evidence>
<feature type="transmembrane region" description="Helical" evidence="1">
    <location>
        <begin position="60"/>
        <end position="78"/>
    </location>
</feature>
<name>A0A6I3ITM3_9MICO</name>
<organism evidence="3 4">
    <name type="scientific">Arsenicicoccus cauae</name>
    <dbReference type="NCBI Taxonomy" id="2663847"/>
    <lineage>
        <taxon>Bacteria</taxon>
        <taxon>Bacillati</taxon>
        <taxon>Actinomycetota</taxon>
        <taxon>Actinomycetes</taxon>
        <taxon>Micrococcales</taxon>
        <taxon>Intrasporangiaceae</taxon>
        <taxon>Arsenicicoccus</taxon>
    </lineage>
</organism>
<dbReference type="AlphaFoldDB" id="A0A6I3ITM3"/>
<dbReference type="Pfam" id="PF01476">
    <property type="entry name" value="LysM"/>
    <property type="match status" value="1"/>
</dbReference>
<comment type="caution">
    <text evidence="3">The sequence shown here is derived from an EMBL/GenBank/DDBJ whole genome shotgun (WGS) entry which is preliminary data.</text>
</comment>
<evidence type="ECO:0000313" key="4">
    <source>
        <dbReference type="Proteomes" id="UP000431092"/>
    </source>
</evidence>
<sequence length="144" mass="15166">MSEPPRFADKEDPMSAAVAWGDTTAPARVPGRPRLHLVPTGDAVPARAPRRLRFTRRGRLAMTITVAVLVAVAAFSAWSSLASAAPTGVPAHVVTVASGDTLSEIAAREMPGVRTDDAVLRLVAANHLQNDQIMTGQTLVVPAR</sequence>
<dbReference type="InterPro" id="IPR018392">
    <property type="entry name" value="LysM"/>
</dbReference>
<keyword evidence="1" id="KW-1133">Transmembrane helix</keyword>
<dbReference type="CDD" id="cd00118">
    <property type="entry name" value="LysM"/>
    <property type="match status" value="1"/>
</dbReference>
<keyword evidence="4" id="KW-1185">Reference proteome</keyword>
<dbReference type="SMART" id="SM00257">
    <property type="entry name" value="LysM"/>
    <property type="match status" value="1"/>
</dbReference>
<dbReference type="InterPro" id="IPR036779">
    <property type="entry name" value="LysM_dom_sf"/>
</dbReference>
<keyword evidence="1" id="KW-0812">Transmembrane</keyword>
<dbReference type="PROSITE" id="PS51782">
    <property type="entry name" value="LYSM"/>
    <property type="match status" value="1"/>
</dbReference>
<protein>
    <submittedName>
        <fullName evidence="3">LysM peptidoglycan-binding domain-containing protein</fullName>
    </submittedName>
</protein>
<feature type="domain" description="LysM" evidence="2">
    <location>
        <begin position="92"/>
        <end position="141"/>
    </location>
</feature>
<dbReference type="SUPFAM" id="SSF54106">
    <property type="entry name" value="LysM domain"/>
    <property type="match status" value="1"/>
</dbReference>
<reference evidence="3 4" key="1">
    <citation type="submission" date="2019-11" db="EMBL/GenBank/DDBJ databases">
        <title>Whole genome sequencing identifies a novel species of the genus Arsenicicoccus isolated from human blood.</title>
        <authorList>
            <person name="Jeong J.H."/>
            <person name="Kweon O.J."/>
            <person name="Kim H.R."/>
            <person name="Kim T.-H."/>
            <person name="Ha S.-M."/>
            <person name="Lee M.-K."/>
        </authorList>
    </citation>
    <scope>NUCLEOTIDE SEQUENCE [LARGE SCALE GENOMIC DNA]</scope>
    <source>
        <strain evidence="3 4">MKL-02</strain>
    </source>
</reference>
<dbReference type="Proteomes" id="UP000431092">
    <property type="component" value="Unassembled WGS sequence"/>
</dbReference>
<dbReference type="Gene3D" id="3.10.350.10">
    <property type="entry name" value="LysM domain"/>
    <property type="match status" value="1"/>
</dbReference>